<name>E4WVG1_OIKDI</name>
<dbReference type="Proteomes" id="UP000001307">
    <property type="component" value="Unassembled WGS sequence"/>
</dbReference>
<reference evidence="2" key="1">
    <citation type="journal article" date="2010" name="Science">
        <title>Plasticity of animal genome architecture unmasked by rapid evolution of a pelagic tunicate.</title>
        <authorList>
            <person name="Denoeud F."/>
            <person name="Henriet S."/>
            <person name="Mungpakdee S."/>
            <person name="Aury J.M."/>
            <person name="Da Silva C."/>
            <person name="Brinkmann H."/>
            <person name="Mikhaleva J."/>
            <person name="Olsen L.C."/>
            <person name="Jubin C."/>
            <person name="Canestro C."/>
            <person name="Bouquet J.M."/>
            <person name="Danks G."/>
            <person name="Poulain J."/>
            <person name="Campsteijn C."/>
            <person name="Adamski M."/>
            <person name="Cross I."/>
            <person name="Yadetie F."/>
            <person name="Muffato M."/>
            <person name="Louis A."/>
            <person name="Butcher S."/>
            <person name="Tsagkogeorga G."/>
            <person name="Konrad A."/>
            <person name="Singh S."/>
            <person name="Jensen M.F."/>
            <person name="Cong E.H."/>
            <person name="Eikeseth-Otteraa H."/>
            <person name="Noel B."/>
            <person name="Anthouard V."/>
            <person name="Porcel B.M."/>
            <person name="Kachouri-Lafond R."/>
            <person name="Nishino A."/>
            <person name="Ugolini M."/>
            <person name="Chourrout P."/>
            <person name="Nishida H."/>
            <person name="Aasland R."/>
            <person name="Huzurbazar S."/>
            <person name="Westhof E."/>
            <person name="Delsuc F."/>
            <person name="Lehrach H."/>
            <person name="Reinhardt R."/>
            <person name="Weissenbach J."/>
            <person name="Roy S.W."/>
            <person name="Artiguenave F."/>
            <person name="Postlethwait J.H."/>
            <person name="Manak J.R."/>
            <person name="Thompson E.M."/>
            <person name="Jaillon O."/>
            <person name="Du Pasquier L."/>
            <person name="Boudinot P."/>
            <person name="Liberles D.A."/>
            <person name="Volff J.N."/>
            <person name="Philippe H."/>
            <person name="Lenhard B."/>
            <person name="Roest Crollius H."/>
            <person name="Wincker P."/>
            <person name="Chourrout D."/>
        </authorList>
    </citation>
    <scope>NUCLEOTIDE SEQUENCE [LARGE SCALE GENOMIC DNA]</scope>
</reference>
<feature type="compositionally biased region" description="Polar residues" evidence="1">
    <location>
        <begin position="322"/>
        <end position="333"/>
    </location>
</feature>
<evidence type="ECO:0000256" key="1">
    <source>
        <dbReference type="SAM" id="MobiDB-lite"/>
    </source>
</evidence>
<protein>
    <submittedName>
        <fullName evidence="2">Uncharacterized protein</fullName>
    </submittedName>
</protein>
<gene>
    <name evidence="2" type="ORF">GSOID_T00008867001</name>
</gene>
<keyword evidence="3" id="KW-1185">Reference proteome</keyword>
<evidence type="ECO:0000313" key="3">
    <source>
        <dbReference type="Proteomes" id="UP000001307"/>
    </source>
</evidence>
<evidence type="ECO:0000313" key="2">
    <source>
        <dbReference type="EMBL" id="CBY21114.1"/>
    </source>
</evidence>
<dbReference type="AlphaFoldDB" id="E4WVG1"/>
<accession>E4WVG1</accession>
<organism evidence="2">
    <name type="scientific">Oikopleura dioica</name>
    <name type="common">Tunicate</name>
    <dbReference type="NCBI Taxonomy" id="34765"/>
    <lineage>
        <taxon>Eukaryota</taxon>
        <taxon>Metazoa</taxon>
        <taxon>Chordata</taxon>
        <taxon>Tunicata</taxon>
        <taxon>Appendicularia</taxon>
        <taxon>Copelata</taxon>
        <taxon>Oikopleuridae</taxon>
        <taxon>Oikopleura</taxon>
    </lineage>
</organism>
<dbReference type="InParanoid" id="E4WVG1"/>
<dbReference type="EMBL" id="FN653017">
    <property type="protein sequence ID" value="CBY21114.1"/>
    <property type="molecule type" value="Genomic_DNA"/>
</dbReference>
<proteinExistence type="predicted"/>
<sequence>MYENCVSVPIFPRSERGAAKDSDPIITIEWKRGSKMFDKEGARIIQSLLSPFSIEAIQFAFNKAETDPDISAYTLFNLIRTWIGAQRKVVTDLELWVDKLRQRGEITQNLVEDWITLDNAVPGFLPSRKVKAVASMLDKTTSILNDPFEGEFCETFKVHQLLDMGDRIVRSLGEIWDRMDEAWTAVLPISPSPTIPLGYSFLQRRSTNWRNLELALRDSQDAAVKTIAFARRDKTVQLLTRMGGAWAVADFKFGRGKWNIFPDERLGEVMLRRRQGERLPTMALVVNIFKSAEEIESAAAALPQKKRKRMTEIASLEDEDSTSNTLISENLEN</sequence>
<feature type="region of interest" description="Disordered" evidence="1">
    <location>
        <begin position="314"/>
        <end position="333"/>
    </location>
</feature>